<dbReference type="EMBL" id="JARYGX010000017">
    <property type="protein sequence ID" value="MDH7453067.1"/>
    <property type="molecule type" value="Genomic_DNA"/>
</dbReference>
<sequence length="267" mass="29394">MNKTLLSCALGALLLTPALAAHADDDRFTLRLGAMNAKAESQFSAETVFGGDEYAFESERYELGEKTVPRVEGVVRLGNRHRLLFNYFRYAEDRSYSLGEDIDLGDTSIPAGTSAALDTEFDLGGAVYDFAVIETPTTSVGLQLGVQRAKLTAELRANSDGELYTARESESGTAPVVGVRLGFNTQDERWRFVVQGQYLDADWGDFDDYDGDLSRANALVEYRFTDNFGLYAGYDWFKLNVRQHGADGTVGIDQRFRGPIAGVTLAF</sequence>
<keyword evidence="1" id="KW-0732">Signal</keyword>
<name>A0ABT6MR05_9GAMM</name>
<proteinExistence type="predicted"/>
<dbReference type="SUPFAM" id="SSF56935">
    <property type="entry name" value="Porins"/>
    <property type="match status" value="1"/>
</dbReference>
<evidence type="ECO:0008006" key="4">
    <source>
        <dbReference type="Google" id="ProtNLM"/>
    </source>
</evidence>
<keyword evidence="3" id="KW-1185">Reference proteome</keyword>
<protein>
    <recommendedName>
        <fullName evidence="4">Outer membrane protein beta-barrel domain-containing protein</fullName>
    </recommendedName>
</protein>
<reference evidence="2" key="2">
    <citation type="submission" date="2023-04" db="EMBL/GenBank/DDBJ databases">
        <authorList>
            <person name="Sun J.-Q."/>
        </authorList>
    </citation>
    <scope>NUCLEOTIDE SEQUENCE</scope>
    <source>
        <strain evidence="2">CC-YY355</strain>
    </source>
</reference>
<evidence type="ECO:0000313" key="2">
    <source>
        <dbReference type="EMBL" id="MDH7453067.1"/>
    </source>
</evidence>
<evidence type="ECO:0000313" key="3">
    <source>
        <dbReference type="Proteomes" id="UP001160550"/>
    </source>
</evidence>
<dbReference type="RefSeq" id="WP_280942280.1">
    <property type="nucleotide sequence ID" value="NZ_JARYGX010000017.1"/>
</dbReference>
<reference evidence="2" key="1">
    <citation type="journal article" date="2007" name="Int. J. Syst. Evol. Microbiol.">
        <title>Luteimonas composti sp. nov., a moderately thermophilic bacterium isolated from food waste.</title>
        <authorList>
            <person name="Young C.C."/>
            <person name="Kampfer P."/>
            <person name="Chen W.M."/>
            <person name="Yen W.S."/>
            <person name="Arun A.B."/>
            <person name="Lai W.A."/>
            <person name="Shen F.T."/>
            <person name="Rekha P.D."/>
            <person name="Lin K.Y."/>
            <person name="Chou J.H."/>
        </authorList>
    </citation>
    <scope>NUCLEOTIDE SEQUENCE</scope>
    <source>
        <strain evidence="2">CC-YY355</strain>
    </source>
</reference>
<feature type="signal peptide" evidence="1">
    <location>
        <begin position="1"/>
        <end position="23"/>
    </location>
</feature>
<evidence type="ECO:0000256" key="1">
    <source>
        <dbReference type="SAM" id="SignalP"/>
    </source>
</evidence>
<organism evidence="2 3">
    <name type="scientific">Luteimonas composti</name>
    <dbReference type="NCBI Taxonomy" id="398257"/>
    <lineage>
        <taxon>Bacteria</taxon>
        <taxon>Pseudomonadati</taxon>
        <taxon>Pseudomonadota</taxon>
        <taxon>Gammaproteobacteria</taxon>
        <taxon>Lysobacterales</taxon>
        <taxon>Lysobacteraceae</taxon>
        <taxon>Luteimonas</taxon>
    </lineage>
</organism>
<dbReference type="Proteomes" id="UP001160550">
    <property type="component" value="Unassembled WGS sequence"/>
</dbReference>
<gene>
    <name evidence="2" type="ORF">QF205_08255</name>
</gene>
<comment type="caution">
    <text evidence="2">The sequence shown here is derived from an EMBL/GenBank/DDBJ whole genome shotgun (WGS) entry which is preliminary data.</text>
</comment>
<feature type="chain" id="PRO_5046783207" description="Outer membrane protein beta-barrel domain-containing protein" evidence="1">
    <location>
        <begin position="24"/>
        <end position="267"/>
    </location>
</feature>
<accession>A0ABT6MR05</accession>